<dbReference type="Pfam" id="PF00850">
    <property type="entry name" value="Hist_deacetyl"/>
    <property type="match status" value="1"/>
</dbReference>
<protein>
    <submittedName>
        <fullName evidence="4">Acetoin utilization protein</fullName>
    </submittedName>
</protein>
<proteinExistence type="inferred from homology"/>
<dbReference type="InterPro" id="IPR037138">
    <property type="entry name" value="His_deacetylse_dom_sf"/>
</dbReference>
<comment type="caution">
    <text evidence="4">The sequence shown here is derived from an EMBL/GenBank/DDBJ whole genome shotgun (WGS) entry which is preliminary data.</text>
</comment>
<keyword evidence="5" id="KW-1185">Reference proteome</keyword>
<dbReference type="SUPFAM" id="SSF52768">
    <property type="entry name" value="Arginase/deacetylase"/>
    <property type="match status" value="1"/>
</dbReference>
<sequence>MSSLLITQPQGLDHATPPGHPERADRLRRLNKVFALPHFADIKRKEAACAGLEFALEVHPKAYIDQLKTLRPVEGMSQIDGDTYIAKESLGAIMTAMGAGLDALDEVLAGHHENAFCAIRPPGHHAERDAPMGFCLVNTIAVVARIAQQKGLERIAIVDFDVHHGNGTQDIFYTDKNVMYASSHQMPLFPGTGAINETGAGNIFNAPLSEGTDGKEMQLAYKDVILPAIENFHPDLILISAGFDADRRDPLAGLNWVPDDFAWITGKLMDIADKRCDNRIISLLEGGYDLDGLGQGVAAHLSMLAHGTSGPAIDHIKFEQEEHFG</sequence>
<reference evidence="4" key="1">
    <citation type="journal article" date="2014" name="Int. J. Syst. Evol. Microbiol.">
        <title>Complete genome of a new Firmicutes species belonging to the dominant human colonic microbiota ('Ruminococcus bicirculans') reveals two chromosomes and a selective capacity to utilize plant glucans.</title>
        <authorList>
            <consortium name="NISC Comparative Sequencing Program"/>
            <person name="Wegmann U."/>
            <person name="Louis P."/>
            <person name="Goesmann A."/>
            <person name="Henrissat B."/>
            <person name="Duncan S.H."/>
            <person name="Flint H.J."/>
        </authorList>
    </citation>
    <scope>NUCLEOTIDE SEQUENCE</scope>
    <source>
        <strain evidence="4">NBRC 107169</strain>
    </source>
</reference>
<reference evidence="4" key="2">
    <citation type="submission" date="2023-01" db="EMBL/GenBank/DDBJ databases">
        <title>Draft genome sequence of Maritalea porphyrae strain NBRC 107169.</title>
        <authorList>
            <person name="Sun Q."/>
            <person name="Mori K."/>
        </authorList>
    </citation>
    <scope>NUCLEOTIDE SEQUENCE</scope>
    <source>
        <strain evidence="4">NBRC 107169</strain>
    </source>
</reference>
<dbReference type="InterPro" id="IPR023801">
    <property type="entry name" value="His_deacetylse_dom"/>
</dbReference>
<evidence type="ECO:0000256" key="2">
    <source>
        <dbReference type="SAM" id="MobiDB-lite"/>
    </source>
</evidence>
<organism evidence="4 5">
    <name type="scientific">Maritalea porphyrae</name>
    <dbReference type="NCBI Taxonomy" id="880732"/>
    <lineage>
        <taxon>Bacteria</taxon>
        <taxon>Pseudomonadati</taxon>
        <taxon>Pseudomonadota</taxon>
        <taxon>Alphaproteobacteria</taxon>
        <taxon>Hyphomicrobiales</taxon>
        <taxon>Devosiaceae</taxon>
        <taxon>Maritalea</taxon>
    </lineage>
</organism>
<feature type="domain" description="Histone deacetylase" evidence="3">
    <location>
        <begin position="20"/>
        <end position="303"/>
    </location>
</feature>
<evidence type="ECO:0000259" key="3">
    <source>
        <dbReference type="Pfam" id="PF00850"/>
    </source>
</evidence>
<accession>A0ABQ5UTY4</accession>
<dbReference type="InterPro" id="IPR023696">
    <property type="entry name" value="Ureohydrolase_dom_sf"/>
</dbReference>
<dbReference type="Gene3D" id="3.40.800.20">
    <property type="entry name" value="Histone deacetylase domain"/>
    <property type="match status" value="1"/>
</dbReference>
<dbReference type="PRINTS" id="PR01270">
    <property type="entry name" value="HDASUPER"/>
</dbReference>
<feature type="compositionally biased region" description="Polar residues" evidence="2">
    <location>
        <begin position="1"/>
        <end position="10"/>
    </location>
</feature>
<dbReference type="EMBL" id="BSNI01000002">
    <property type="protein sequence ID" value="GLQ17856.1"/>
    <property type="molecule type" value="Genomic_DNA"/>
</dbReference>
<evidence type="ECO:0000256" key="1">
    <source>
        <dbReference type="ARBA" id="ARBA00005947"/>
    </source>
</evidence>
<dbReference type="Proteomes" id="UP001161405">
    <property type="component" value="Unassembled WGS sequence"/>
</dbReference>
<dbReference type="CDD" id="cd11599">
    <property type="entry name" value="HDAC_classII_2"/>
    <property type="match status" value="1"/>
</dbReference>
<dbReference type="InterPro" id="IPR000286">
    <property type="entry name" value="HDACs"/>
</dbReference>
<gene>
    <name evidence="4" type="ORF">GCM10007879_21050</name>
</gene>
<evidence type="ECO:0000313" key="4">
    <source>
        <dbReference type="EMBL" id="GLQ17856.1"/>
    </source>
</evidence>
<dbReference type="PANTHER" id="PTHR10625">
    <property type="entry name" value="HISTONE DEACETYLASE HDAC1-RELATED"/>
    <property type="match status" value="1"/>
</dbReference>
<name>A0ABQ5UTY4_9HYPH</name>
<comment type="similarity">
    <text evidence="1">Belongs to the histone deacetylase family.</text>
</comment>
<evidence type="ECO:0000313" key="5">
    <source>
        <dbReference type="Proteomes" id="UP001161405"/>
    </source>
</evidence>
<dbReference type="PANTHER" id="PTHR10625:SF10">
    <property type="entry name" value="HISTONE DEACETYLASE HDAC1"/>
    <property type="match status" value="1"/>
</dbReference>
<feature type="region of interest" description="Disordered" evidence="2">
    <location>
        <begin position="1"/>
        <end position="23"/>
    </location>
</feature>